<evidence type="ECO:0000259" key="5">
    <source>
        <dbReference type="Pfam" id="PF03888"/>
    </source>
</evidence>
<sequence>MALVLPTRWPVLGRAASWHAHRAGWFAATLLTAFLAAHEPARAAEAAPAAQADDVVQLLSRIQQAARKNDYAGVFMYQQGETIQSSRLVHVMDGTGERERLEILDGQPREYLRHNEDVQCLIPERKTVLIERRRGDRFPGLLLGDPANLTEHYQIRTESALHRVAGRECRLITIEPRDKLRYGYRLCADVETNLLLKAQTLNAARGVVEQVSFTSLRLGSEVDPQLLTSRWNTRDWKVLEPAMKPVDLAVQGWRIPAPKGFKVVMQVARSMGHGATVNQMVLSDGLAAISVFIEPYDSQRDHRPPHGAAQRGSITVYGTRIADFWLTAVGEVPVATLEQLAEATEYVPAAPAAAPAAGAAGSK</sequence>
<evidence type="ECO:0000256" key="4">
    <source>
        <dbReference type="ARBA" id="ARBA00022764"/>
    </source>
</evidence>
<comment type="subcellular location">
    <subcellularLocation>
        <location evidence="1">Periplasm</location>
    </subcellularLocation>
</comment>
<name>A0ABY9LTE9_9BURK</name>
<dbReference type="CDD" id="cd16327">
    <property type="entry name" value="RseB"/>
    <property type="match status" value="1"/>
</dbReference>
<accession>A0ABY9LTE9</accession>
<proteinExistence type="inferred from homology"/>
<gene>
    <name evidence="7" type="ORF">RAS12_15295</name>
</gene>
<dbReference type="Pfam" id="PF17188">
    <property type="entry name" value="MucB_RseB_C"/>
    <property type="match status" value="1"/>
</dbReference>
<dbReference type="PANTHER" id="PTHR38782">
    <property type="match status" value="1"/>
</dbReference>
<dbReference type="EMBL" id="CP132976">
    <property type="protein sequence ID" value="WMD18021.1"/>
    <property type="molecule type" value="Genomic_DNA"/>
</dbReference>
<evidence type="ECO:0000313" key="8">
    <source>
        <dbReference type="Proteomes" id="UP001234798"/>
    </source>
</evidence>
<feature type="domain" description="MucB/RseB C-terminal" evidence="6">
    <location>
        <begin position="251"/>
        <end position="343"/>
    </location>
</feature>
<dbReference type="PIRSF" id="PIRSF005427">
    <property type="entry name" value="RseB"/>
    <property type="match status" value="1"/>
</dbReference>
<dbReference type="Proteomes" id="UP001234798">
    <property type="component" value="Chromosome"/>
</dbReference>
<dbReference type="InterPro" id="IPR038484">
    <property type="entry name" value="MucB/RseB_C_sf"/>
</dbReference>
<dbReference type="InterPro" id="IPR005588">
    <property type="entry name" value="MucB_RseB"/>
</dbReference>
<dbReference type="Pfam" id="PF03888">
    <property type="entry name" value="MucB_RseB"/>
    <property type="match status" value="1"/>
</dbReference>
<reference evidence="7 8" key="1">
    <citation type="submission" date="2023-08" db="EMBL/GenBank/DDBJ databases">
        <title>Achromobacter seleniivolatilans sp. nov., isolated from seleniferous soil.</title>
        <authorList>
            <person name="Zhang S."/>
            <person name="Li K."/>
            <person name="Peng J."/>
            <person name="Zhao Q."/>
            <person name="Wang H."/>
            <person name="Guo Y."/>
        </authorList>
    </citation>
    <scope>NUCLEOTIDE SEQUENCE [LARGE SCALE GENOMIC DNA]</scope>
    <source>
        <strain evidence="7 8">R39</strain>
    </source>
</reference>
<dbReference type="Gene3D" id="3.30.200.100">
    <property type="entry name" value="MucB/RseB, C-terminal domain"/>
    <property type="match status" value="1"/>
</dbReference>
<dbReference type="RefSeq" id="WP_306935397.1">
    <property type="nucleotide sequence ID" value="NZ_CP132976.1"/>
</dbReference>
<protein>
    <submittedName>
        <fullName evidence="7">MucB/RseB C-terminal domain-containing protein</fullName>
    </submittedName>
</protein>
<dbReference type="InterPro" id="IPR033434">
    <property type="entry name" value="MucB/RseB_N"/>
</dbReference>
<dbReference type="Gene3D" id="2.50.20.10">
    <property type="entry name" value="Lipoprotein localisation LolA/LolB/LppX"/>
    <property type="match status" value="1"/>
</dbReference>
<evidence type="ECO:0000256" key="1">
    <source>
        <dbReference type="ARBA" id="ARBA00004418"/>
    </source>
</evidence>
<evidence type="ECO:0000313" key="7">
    <source>
        <dbReference type="EMBL" id="WMD18021.1"/>
    </source>
</evidence>
<organism evidence="7 8">
    <name type="scientific">Achromobacter seleniivolatilans</name>
    <dbReference type="NCBI Taxonomy" id="3047478"/>
    <lineage>
        <taxon>Bacteria</taxon>
        <taxon>Pseudomonadati</taxon>
        <taxon>Pseudomonadota</taxon>
        <taxon>Betaproteobacteria</taxon>
        <taxon>Burkholderiales</taxon>
        <taxon>Alcaligenaceae</taxon>
        <taxon>Achromobacter</taxon>
    </lineage>
</organism>
<keyword evidence="8" id="KW-1185">Reference proteome</keyword>
<feature type="domain" description="MucB/RseB N-terminal" evidence="5">
    <location>
        <begin position="55"/>
        <end position="229"/>
    </location>
</feature>
<evidence type="ECO:0000259" key="6">
    <source>
        <dbReference type="Pfam" id="PF17188"/>
    </source>
</evidence>
<dbReference type="InterPro" id="IPR033436">
    <property type="entry name" value="MucB/RseB_C"/>
</dbReference>
<evidence type="ECO:0000256" key="2">
    <source>
        <dbReference type="ARBA" id="ARBA00008150"/>
    </source>
</evidence>
<keyword evidence="4" id="KW-0574">Periplasm</keyword>
<comment type="similarity">
    <text evidence="2">Belongs to the RseB family.</text>
</comment>
<keyword evidence="3" id="KW-0732">Signal</keyword>
<dbReference type="PANTHER" id="PTHR38782:SF1">
    <property type="entry name" value="SIGMA-E FACTOR REGULATORY PROTEIN RSEB"/>
    <property type="match status" value="1"/>
</dbReference>
<evidence type="ECO:0000256" key="3">
    <source>
        <dbReference type="ARBA" id="ARBA00022729"/>
    </source>
</evidence>